<protein>
    <submittedName>
        <fullName evidence="1">Uncharacterized protein</fullName>
    </submittedName>
</protein>
<dbReference type="EMBL" id="GGEC01076188">
    <property type="protein sequence ID" value="MBX56672.1"/>
    <property type="molecule type" value="Transcribed_RNA"/>
</dbReference>
<reference evidence="1" key="1">
    <citation type="submission" date="2018-02" db="EMBL/GenBank/DDBJ databases">
        <title>Rhizophora mucronata_Transcriptome.</title>
        <authorList>
            <person name="Meera S.P."/>
            <person name="Sreeshan A."/>
            <person name="Augustine A."/>
        </authorList>
    </citation>
    <scope>NUCLEOTIDE SEQUENCE</scope>
    <source>
        <tissue evidence="1">Leaf</tissue>
    </source>
</reference>
<evidence type="ECO:0000313" key="1">
    <source>
        <dbReference type="EMBL" id="MBX56672.1"/>
    </source>
</evidence>
<dbReference type="AlphaFoldDB" id="A0A2P2PPI6"/>
<organism evidence="1">
    <name type="scientific">Rhizophora mucronata</name>
    <name type="common">Asiatic mangrove</name>
    <dbReference type="NCBI Taxonomy" id="61149"/>
    <lineage>
        <taxon>Eukaryota</taxon>
        <taxon>Viridiplantae</taxon>
        <taxon>Streptophyta</taxon>
        <taxon>Embryophyta</taxon>
        <taxon>Tracheophyta</taxon>
        <taxon>Spermatophyta</taxon>
        <taxon>Magnoliopsida</taxon>
        <taxon>eudicotyledons</taxon>
        <taxon>Gunneridae</taxon>
        <taxon>Pentapetalae</taxon>
        <taxon>rosids</taxon>
        <taxon>fabids</taxon>
        <taxon>Malpighiales</taxon>
        <taxon>Rhizophoraceae</taxon>
        <taxon>Rhizophora</taxon>
    </lineage>
</organism>
<sequence length="70" mass="8170">MLIPLGETDVILHTNVSHCFHFFHQHKIGSLCLLLLPHCKNLLASFNFFFFFSRILSYHWKIPIIKMGVG</sequence>
<name>A0A2P2PPI6_RHIMU</name>
<accession>A0A2P2PPI6</accession>
<proteinExistence type="predicted"/>